<evidence type="ECO:0000256" key="1">
    <source>
        <dbReference type="SAM" id="MobiDB-lite"/>
    </source>
</evidence>
<sequence>MAAGCGPNAVDGLSDTPDRLPHLTIGPELSCGMAPRRRPRGTLMDPVPMGYVVERPSKEKFDAIAVRAGISSAVLFELVVDHLELTDQGIPVWMPEQNRDGELPINSA</sequence>
<reference evidence="3" key="1">
    <citation type="journal article" date="2019" name="Int. J. Syst. Evol. Microbiol.">
        <title>The Global Catalogue of Microorganisms (GCM) 10K type strain sequencing project: providing services to taxonomists for standard genome sequencing and annotation.</title>
        <authorList>
            <consortium name="The Broad Institute Genomics Platform"/>
            <consortium name="The Broad Institute Genome Sequencing Center for Infectious Disease"/>
            <person name="Wu L."/>
            <person name="Ma J."/>
        </authorList>
    </citation>
    <scope>NUCLEOTIDE SEQUENCE [LARGE SCALE GENOMIC DNA]</scope>
    <source>
        <strain evidence="3">JCM 18956</strain>
    </source>
</reference>
<dbReference type="Proteomes" id="UP001501295">
    <property type="component" value="Unassembled WGS sequence"/>
</dbReference>
<gene>
    <name evidence="2" type="ORF">GCM10025780_37640</name>
</gene>
<keyword evidence="3" id="KW-1185">Reference proteome</keyword>
<accession>A0ABP8WEA0</accession>
<feature type="region of interest" description="Disordered" evidence="1">
    <location>
        <begin position="1"/>
        <end position="43"/>
    </location>
</feature>
<comment type="caution">
    <text evidence="2">The sequence shown here is derived from an EMBL/GenBank/DDBJ whole genome shotgun (WGS) entry which is preliminary data.</text>
</comment>
<dbReference type="EMBL" id="BAABLM010000014">
    <property type="protein sequence ID" value="GAA4687232.1"/>
    <property type="molecule type" value="Genomic_DNA"/>
</dbReference>
<evidence type="ECO:0000313" key="3">
    <source>
        <dbReference type="Proteomes" id="UP001501295"/>
    </source>
</evidence>
<organism evidence="2 3">
    <name type="scientific">Frondihabitans cladoniiphilus</name>
    <dbReference type="NCBI Taxonomy" id="715785"/>
    <lineage>
        <taxon>Bacteria</taxon>
        <taxon>Bacillati</taxon>
        <taxon>Actinomycetota</taxon>
        <taxon>Actinomycetes</taxon>
        <taxon>Micrococcales</taxon>
        <taxon>Microbacteriaceae</taxon>
        <taxon>Frondihabitans</taxon>
    </lineage>
</organism>
<name>A0ABP8WEA0_9MICO</name>
<protein>
    <submittedName>
        <fullName evidence="2">Uncharacterized protein</fullName>
    </submittedName>
</protein>
<proteinExistence type="predicted"/>
<evidence type="ECO:0000313" key="2">
    <source>
        <dbReference type="EMBL" id="GAA4687232.1"/>
    </source>
</evidence>